<proteinExistence type="predicted"/>
<organism evidence="1 2">
    <name type="scientific">Leptospira brenneri</name>
    <dbReference type="NCBI Taxonomy" id="2023182"/>
    <lineage>
        <taxon>Bacteria</taxon>
        <taxon>Pseudomonadati</taxon>
        <taxon>Spirochaetota</taxon>
        <taxon>Spirochaetia</taxon>
        <taxon>Leptospirales</taxon>
        <taxon>Leptospiraceae</taxon>
        <taxon>Leptospira</taxon>
    </lineage>
</organism>
<gene>
    <name evidence="1" type="ORF">EHQ30_06535</name>
</gene>
<accession>A0A5F1Z9I7</accession>
<keyword evidence="2" id="KW-1185">Reference proteome</keyword>
<evidence type="ECO:0000313" key="1">
    <source>
        <dbReference type="EMBL" id="TGK96258.1"/>
    </source>
</evidence>
<reference evidence="1" key="1">
    <citation type="journal article" date="2019" name="PLoS Negl. Trop. Dis.">
        <title>Revisiting the worldwide diversity of Leptospira species in the environment.</title>
        <authorList>
            <person name="Vincent A.T."/>
            <person name="Schiettekatte O."/>
            <person name="Bourhy P."/>
            <person name="Veyrier F.J."/>
            <person name="Picardeau M."/>
        </authorList>
    </citation>
    <scope>NUCLEOTIDE SEQUENCE [LARGE SCALE GENOMIC DNA]</scope>
    <source>
        <strain evidence="1">201800277</strain>
    </source>
</reference>
<sequence>MSGLTDIYVITDSRAKELILSFLRHYLITWAESADEYEIPQYSYEPEIILKTDLELMDYCEQNTTVVHTIYWKNKSDSFIKHGMVFYTSDQKMILGLSVLSGTKEKEYLKDLKCFLQSDLGYLTFEEPAPSNYPDFVEMVNNYNHLDFEV</sequence>
<dbReference type="Proteomes" id="UP000297891">
    <property type="component" value="Unassembled WGS sequence"/>
</dbReference>
<evidence type="ECO:0000313" key="2">
    <source>
        <dbReference type="Proteomes" id="UP000297891"/>
    </source>
</evidence>
<comment type="caution">
    <text evidence="1">The sequence shown here is derived from an EMBL/GenBank/DDBJ whole genome shotgun (WGS) entry which is preliminary data.</text>
</comment>
<dbReference type="EMBL" id="RQFP01000001">
    <property type="protein sequence ID" value="TGK96258.1"/>
    <property type="molecule type" value="Genomic_DNA"/>
</dbReference>
<dbReference type="OrthoDB" id="954422at2"/>
<name>A0A5F1Z9I7_9LEPT</name>
<dbReference type="AlphaFoldDB" id="A0A5F1Z9I7"/>
<protein>
    <submittedName>
        <fullName evidence="1">Uncharacterized protein</fullName>
    </submittedName>
</protein>
<dbReference type="RefSeq" id="WP_135676707.1">
    <property type="nucleotide sequence ID" value="NZ_RQFP01000001.1"/>
</dbReference>